<dbReference type="EMBL" id="FXTZ01000009">
    <property type="protein sequence ID" value="SMP26760.1"/>
    <property type="molecule type" value="Genomic_DNA"/>
</dbReference>
<reference evidence="1 2" key="1">
    <citation type="submission" date="2017-05" db="EMBL/GenBank/DDBJ databases">
        <authorList>
            <person name="Varghese N."/>
            <person name="Submissions S."/>
        </authorList>
    </citation>
    <scope>NUCLEOTIDE SEQUENCE [LARGE SCALE GENOMIC DNA]</scope>
    <source>
        <strain evidence="1 2">DSM 28214</strain>
    </source>
</reference>
<protein>
    <submittedName>
        <fullName evidence="1">Uncharacterized protein</fullName>
    </submittedName>
</protein>
<dbReference type="Proteomes" id="UP001157960">
    <property type="component" value="Unassembled WGS sequence"/>
</dbReference>
<name>A0ABY1P6C0_9FLAO</name>
<gene>
    <name evidence="1" type="ORF">SAMN06264346_10956</name>
</gene>
<sequence length="63" mass="7319">MNAEKKDCLSSMKGHYLGSRKYFSNSTDEIFDIQVYSKPCYVDSLNIQRIKSKSDDYEDRGGR</sequence>
<evidence type="ECO:0000313" key="1">
    <source>
        <dbReference type="EMBL" id="SMP26760.1"/>
    </source>
</evidence>
<proteinExistence type="predicted"/>
<organism evidence="1 2">
    <name type="scientific">Chryseobacterium profundimaris</name>
    <dbReference type="NCBI Taxonomy" id="1387275"/>
    <lineage>
        <taxon>Bacteria</taxon>
        <taxon>Pseudomonadati</taxon>
        <taxon>Bacteroidota</taxon>
        <taxon>Flavobacteriia</taxon>
        <taxon>Flavobacteriales</taxon>
        <taxon>Weeksellaceae</taxon>
        <taxon>Chryseobacterium group</taxon>
        <taxon>Chryseobacterium</taxon>
    </lineage>
</organism>
<evidence type="ECO:0000313" key="2">
    <source>
        <dbReference type="Proteomes" id="UP001157960"/>
    </source>
</evidence>
<accession>A0ABY1P6C0</accession>
<keyword evidence="2" id="KW-1185">Reference proteome</keyword>
<comment type="caution">
    <text evidence="1">The sequence shown here is derived from an EMBL/GenBank/DDBJ whole genome shotgun (WGS) entry which is preliminary data.</text>
</comment>